<accession>A0A238J0I1</accession>
<dbReference type="InterPro" id="IPR046335">
    <property type="entry name" value="LacI/GalR-like_sensor"/>
</dbReference>
<dbReference type="EMBL" id="FXXQ01000004">
    <property type="protein sequence ID" value="SMX23414.1"/>
    <property type="molecule type" value="Genomic_DNA"/>
</dbReference>
<dbReference type="CDD" id="cd01392">
    <property type="entry name" value="HTH_LacI"/>
    <property type="match status" value="1"/>
</dbReference>
<keyword evidence="2" id="KW-0238">DNA-binding</keyword>
<evidence type="ECO:0000256" key="1">
    <source>
        <dbReference type="ARBA" id="ARBA00023015"/>
    </source>
</evidence>
<proteinExistence type="predicted"/>
<dbReference type="InterPro" id="IPR028082">
    <property type="entry name" value="Peripla_BP_I"/>
</dbReference>
<gene>
    <name evidence="5" type="primary">exuR_2</name>
    <name evidence="5" type="ORF">BOA8489_01521</name>
</gene>
<dbReference type="PROSITE" id="PS50932">
    <property type="entry name" value="HTH_LACI_2"/>
    <property type="match status" value="1"/>
</dbReference>
<dbReference type="SUPFAM" id="SSF47413">
    <property type="entry name" value="lambda repressor-like DNA-binding domains"/>
    <property type="match status" value="1"/>
</dbReference>
<dbReference type="GO" id="GO:0003700">
    <property type="term" value="F:DNA-binding transcription factor activity"/>
    <property type="evidence" value="ECO:0007669"/>
    <property type="project" value="TreeGrafter"/>
</dbReference>
<dbReference type="InterPro" id="IPR000843">
    <property type="entry name" value="HTH_LacI"/>
</dbReference>
<keyword evidence="3" id="KW-0804">Transcription</keyword>
<dbReference type="Proteomes" id="UP000201838">
    <property type="component" value="Unassembled WGS sequence"/>
</dbReference>
<dbReference type="PANTHER" id="PTHR30146">
    <property type="entry name" value="LACI-RELATED TRANSCRIPTIONAL REPRESSOR"/>
    <property type="match status" value="1"/>
</dbReference>
<evidence type="ECO:0000313" key="6">
    <source>
        <dbReference type="Proteomes" id="UP000201838"/>
    </source>
</evidence>
<dbReference type="OrthoDB" id="8433438at2"/>
<dbReference type="CDD" id="cd06278">
    <property type="entry name" value="PBP1_LacI-like"/>
    <property type="match status" value="1"/>
</dbReference>
<dbReference type="SUPFAM" id="SSF53822">
    <property type="entry name" value="Periplasmic binding protein-like I"/>
    <property type="match status" value="1"/>
</dbReference>
<dbReference type="AlphaFoldDB" id="A0A238J0I1"/>
<evidence type="ECO:0000256" key="2">
    <source>
        <dbReference type="ARBA" id="ARBA00023125"/>
    </source>
</evidence>
<reference evidence="5 6" key="1">
    <citation type="submission" date="2017-05" db="EMBL/GenBank/DDBJ databases">
        <authorList>
            <person name="Song R."/>
            <person name="Chenine A.L."/>
            <person name="Ruprecht R.M."/>
        </authorList>
    </citation>
    <scope>NUCLEOTIDE SEQUENCE [LARGE SCALE GENOMIC DNA]</scope>
    <source>
        <strain evidence="5 6">CECT 8489</strain>
    </source>
</reference>
<evidence type="ECO:0000313" key="5">
    <source>
        <dbReference type="EMBL" id="SMX23414.1"/>
    </source>
</evidence>
<sequence length="340" mass="35836">MAQGKITSLDVARLAGVSQSAVSRVFTKGASASPATAAKVKKAALELGYRPNPIARAMITGKSRIIGLLVAYLDNQFYPIALERLSAALQERGYHILVFMAKNSTDGIEEIVQELLDYQVDGIIAASVSVNGALAERCADAGIPVVLFNRGQDGSGLSTITSANVEGGRKVADFLVAGGHRRIAHIAGWSGSSTGRDRQRGLTEGLAAHGLEPTHIIDGMYNRDTAAGAARQLMALPDPPHAIFVGNDHMAFAVMDVIRSDMGLSIPGDVSIVGYDDVPLAAWAAYDLTTVRQPVNRMVEATVETLLGEIDSADRPGQKTAIEGPLILRGSARKPIGSMP</sequence>
<dbReference type="Pfam" id="PF00356">
    <property type="entry name" value="LacI"/>
    <property type="match status" value="1"/>
</dbReference>
<dbReference type="InterPro" id="IPR010982">
    <property type="entry name" value="Lambda_DNA-bd_dom_sf"/>
</dbReference>
<dbReference type="SMART" id="SM00354">
    <property type="entry name" value="HTH_LACI"/>
    <property type="match status" value="1"/>
</dbReference>
<name>A0A238J0I1_9RHOB</name>
<dbReference type="RefSeq" id="WP_093973402.1">
    <property type="nucleotide sequence ID" value="NZ_FXXQ01000004.1"/>
</dbReference>
<protein>
    <submittedName>
        <fullName evidence="5">Putative HTH-type transcriptional repressor ExuR</fullName>
    </submittedName>
</protein>
<keyword evidence="6" id="KW-1185">Reference proteome</keyword>
<keyword evidence="1" id="KW-0805">Transcription regulation</keyword>
<dbReference type="Pfam" id="PF13377">
    <property type="entry name" value="Peripla_BP_3"/>
    <property type="match status" value="1"/>
</dbReference>
<feature type="domain" description="HTH lacI-type" evidence="4">
    <location>
        <begin position="6"/>
        <end position="60"/>
    </location>
</feature>
<dbReference type="Gene3D" id="3.40.50.2300">
    <property type="match status" value="2"/>
</dbReference>
<dbReference type="Gene3D" id="1.10.260.40">
    <property type="entry name" value="lambda repressor-like DNA-binding domains"/>
    <property type="match status" value="1"/>
</dbReference>
<dbReference type="PANTHER" id="PTHR30146:SF109">
    <property type="entry name" value="HTH-TYPE TRANSCRIPTIONAL REGULATOR GALS"/>
    <property type="match status" value="1"/>
</dbReference>
<organism evidence="5 6">
    <name type="scientific">Boseongicola aestuarii</name>
    <dbReference type="NCBI Taxonomy" id="1470561"/>
    <lineage>
        <taxon>Bacteria</taxon>
        <taxon>Pseudomonadati</taxon>
        <taxon>Pseudomonadota</taxon>
        <taxon>Alphaproteobacteria</taxon>
        <taxon>Rhodobacterales</taxon>
        <taxon>Paracoccaceae</taxon>
        <taxon>Boseongicola</taxon>
    </lineage>
</organism>
<dbReference type="GO" id="GO:0000976">
    <property type="term" value="F:transcription cis-regulatory region binding"/>
    <property type="evidence" value="ECO:0007669"/>
    <property type="project" value="TreeGrafter"/>
</dbReference>
<evidence type="ECO:0000256" key="3">
    <source>
        <dbReference type="ARBA" id="ARBA00023163"/>
    </source>
</evidence>
<evidence type="ECO:0000259" key="4">
    <source>
        <dbReference type="PROSITE" id="PS50932"/>
    </source>
</evidence>